<evidence type="ECO:0000256" key="4">
    <source>
        <dbReference type="ARBA" id="ARBA00022692"/>
    </source>
</evidence>
<sequence length="524" mass="56382">MPNATMTTTPKRHQWLALTAMSMGVFMGLLDVTVVNVALPTMVNDFNTNFTNLQWVLNAYTLVYAVSLLIMSKLGDMYGRKKVFLGSLILFVLASTVNGMASSLIVLDIGRGIQAIGGAGMNSLSMALVASNFSGNKRGVALGILGSVIGMSTASGPLIGGFLVENFGWPSIFYVNVPVGIVAVIMTLTFVNETPSYGQHERIDFAGMLFSGLGLFSLIYGLIIKEGHPHWSWMDIRIGGWIIAGFILIALFIWTESRVQQPMMSLNFFKQRHFVGTIFVAFALGASLYSFNTFLTALMQNYIGYSALQTGVRQLTISGWSLVLGPISGYLGTRFSKKRMISASLLVGACGFLVMLNAMGPRVSFMDLMPGMLMIGFTNGIVSPLINTVGMEGVAPQQMGMASGLLNIFRQLGIVIGVVGFGLMQATQYENYLNTHIHTVGMPSQMTTGIHAALIKAGPFSGHTIAWSKRLTETPFAQKLQSVVVHAYDNGMAAVLIAALVVILIGSLAAAVLMRKESHADVHA</sequence>
<feature type="transmembrane region" description="Helical" evidence="7">
    <location>
        <begin position="492"/>
        <end position="514"/>
    </location>
</feature>
<name>A0A0C9PVZ8_LACPA</name>
<dbReference type="PRINTS" id="PR01036">
    <property type="entry name" value="TCRTETB"/>
</dbReference>
<evidence type="ECO:0000256" key="1">
    <source>
        <dbReference type="ARBA" id="ARBA00004651"/>
    </source>
</evidence>
<proteinExistence type="predicted"/>
<feature type="transmembrane region" description="Helical" evidence="7">
    <location>
        <begin position="203"/>
        <end position="224"/>
    </location>
</feature>
<dbReference type="RefSeq" id="WP_080890035.1">
    <property type="nucleotide sequence ID" value="NZ_BAYM01000061.1"/>
</dbReference>
<keyword evidence="4 7" id="KW-0812">Transmembrane</keyword>
<evidence type="ECO:0000256" key="5">
    <source>
        <dbReference type="ARBA" id="ARBA00022989"/>
    </source>
</evidence>
<feature type="transmembrane region" description="Helical" evidence="7">
    <location>
        <begin position="83"/>
        <end position="107"/>
    </location>
</feature>
<comment type="caution">
    <text evidence="9">The sequence shown here is derived from an EMBL/GenBank/DDBJ whole genome shotgun (WGS) entry which is preliminary data.</text>
</comment>
<feature type="transmembrane region" description="Helical" evidence="7">
    <location>
        <begin position="236"/>
        <end position="254"/>
    </location>
</feature>
<evidence type="ECO:0000259" key="8">
    <source>
        <dbReference type="PROSITE" id="PS50850"/>
    </source>
</evidence>
<feature type="transmembrane region" description="Helical" evidence="7">
    <location>
        <begin position="15"/>
        <end position="35"/>
    </location>
</feature>
<comment type="subcellular location">
    <subcellularLocation>
        <location evidence="1">Cell membrane</location>
        <topology evidence="1">Multi-pass membrane protein</topology>
    </subcellularLocation>
</comment>
<reference evidence="10" key="1">
    <citation type="submission" date="2014-05" db="EMBL/GenBank/DDBJ databases">
        <title>Whole genome sequencing of Lactobacillus casei NRIC0644.</title>
        <authorList>
            <person name="Atarashi H."/>
            <person name="Yoshida Y."/>
            <person name="Fujimura S."/>
            <person name="Tanaka N."/>
            <person name="Shiwa Y."/>
            <person name="Yoshikawa H."/>
            <person name="Okada S."/>
            <person name="Nakagawa J."/>
        </authorList>
    </citation>
    <scope>NUCLEOTIDE SEQUENCE [LARGE SCALE GENOMIC DNA]</scope>
    <source>
        <strain evidence="10">NRIC0644</strain>
    </source>
</reference>
<protein>
    <submittedName>
        <fullName evidence="9">Permease of the major facilitator superfamily protein</fullName>
    </submittedName>
</protein>
<organism evidence="9 10">
    <name type="scientific">Lacticaseibacillus paracasei NRIC 0644</name>
    <dbReference type="NCBI Taxonomy" id="1435038"/>
    <lineage>
        <taxon>Bacteria</taxon>
        <taxon>Bacillati</taxon>
        <taxon>Bacillota</taxon>
        <taxon>Bacilli</taxon>
        <taxon>Lactobacillales</taxon>
        <taxon>Lactobacillaceae</taxon>
        <taxon>Lacticaseibacillus</taxon>
    </lineage>
</organism>
<dbReference type="AlphaFoldDB" id="A0A0C9PVZ8"/>
<dbReference type="PROSITE" id="PS50850">
    <property type="entry name" value="MFS"/>
    <property type="match status" value="1"/>
</dbReference>
<feature type="transmembrane region" description="Helical" evidence="7">
    <location>
        <begin position="340"/>
        <end position="359"/>
    </location>
</feature>
<keyword evidence="6 7" id="KW-0472">Membrane</keyword>
<dbReference type="InterPro" id="IPR020846">
    <property type="entry name" value="MFS_dom"/>
</dbReference>
<keyword evidence="5 7" id="KW-1133">Transmembrane helix</keyword>
<accession>A0A0C9PVZ8</accession>
<feature type="transmembrane region" description="Helical" evidence="7">
    <location>
        <begin position="315"/>
        <end position="333"/>
    </location>
</feature>
<dbReference type="PANTHER" id="PTHR42718:SF46">
    <property type="entry name" value="BLR6921 PROTEIN"/>
    <property type="match status" value="1"/>
</dbReference>
<feature type="transmembrane region" description="Helical" evidence="7">
    <location>
        <begin position="140"/>
        <end position="159"/>
    </location>
</feature>
<feature type="transmembrane region" description="Helical" evidence="7">
    <location>
        <begin position="371"/>
        <end position="390"/>
    </location>
</feature>
<feature type="transmembrane region" description="Helical" evidence="7">
    <location>
        <begin position="55"/>
        <end position="71"/>
    </location>
</feature>
<dbReference type="InterPro" id="IPR011701">
    <property type="entry name" value="MFS"/>
</dbReference>
<dbReference type="InterPro" id="IPR036259">
    <property type="entry name" value="MFS_trans_sf"/>
</dbReference>
<dbReference type="Gene3D" id="1.20.1720.10">
    <property type="entry name" value="Multidrug resistance protein D"/>
    <property type="match status" value="1"/>
</dbReference>
<dbReference type="Pfam" id="PF07690">
    <property type="entry name" value="MFS_1"/>
    <property type="match status" value="1"/>
</dbReference>
<evidence type="ECO:0000313" key="9">
    <source>
        <dbReference type="EMBL" id="GAN36229.1"/>
    </source>
</evidence>
<feature type="transmembrane region" description="Helical" evidence="7">
    <location>
        <begin position="113"/>
        <end position="133"/>
    </location>
</feature>
<dbReference type="Proteomes" id="UP000032552">
    <property type="component" value="Unassembled WGS sequence"/>
</dbReference>
<evidence type="ECO:0000256" key="7">
    <source>
        <dbReference type="SAM" id="Phobius"/>
    </source>
</evidence>
<feature type="transmembrane region" description="Helical" evidence="7">
    <location>
        <begin position="402"/>
        <end position="424"/>
    </location>
</feature>
<dbReference type="GO" id="GO:0005886">
    <property type="term" value="C:plasma membrane"/>
    <property type="evidence" value="ECO:0007669"/>
    <property type="project" value="UniProtKB-SubCell"/>
</dbReference>
<evidence type="ECO:0000256" key="2">
    <source>
        <dbReference type="ARBA" id="ARBA00022448"/>
    </source>
</evidence>
<dbReference type="SUPFAM" id="SSF103473">
    <property type="entry name" value="MFS general substrate transporter"/>
    <property type="match status" value="1"/>
</dbReference>
<dbReference type="CDD" id="cd17321">
    <property type="entry name" value="MFS_MMR_MDR_like"/>
    <property type="match status" value="1"/>
</dbReference>
<feature type="domain" description="Major facilitator superfamily (MFS) profile" evidence="8">
    <location>
        <begin position="17"/>
        <end position="518"/>
    </location>
</feature>
<dbReference type="PANTHER" id="PTHR42718">
    <property type="entry name" value="MAJOR FACILITATOR SUPERFAMILY MULTIDRUG TRANSPORTER MFSC"/>
    <property type="match status" value="1"/>
</dbReference>
<dbReference type="GO" id="GO:0022857">
    <property type="term" value="F:transmembrane transporter activity"/>
    <property type="evidence" value="ECO:0007669"/>
    <property type="project" value="InterPro"/>
</dbReference>
<feature type="transmembrane region" description="Helical" evidence="7">
    <location>
        <begin position="274"/>
        <end position="295"/>
    </location>
</feature>
<feature type="transmembrane region" description="Helical" evidence="7">
    <location>
        <begin position="171"/>
        <end position="191"/>
    </location>
</feature>
<evidence type="ECO:0000256" key="3">
    <source>
        <dbReference type="ARBA" id="ARBA00022475"/>
    </source>
</evidence>
<keyword evidence="2" id="KW-0813">Transport</keyword>
<keyword evidence="3" id="KW-1003">Cell membrane</keyword>
<dbReference type="EMBL" id="BAYM01000061">
    <property type="protein sequence ID" value="GAN36229.1"/>
    <property type="molecule type" value="Genomic_DNA"/>
</dbReference>
<gene>
    <name evidence="9" type="ORF">LC0644_0818</name>
</gene>
<dbReference type="InterPro" id="IPR004638">
    <property type="entry name" value="EmrB-like"/>
</dbReference>
<evidence type="ECO:0000313" key="10">
    <source>
        <dbReference type="Proteomes" id="UP000032552"/>
    </source>
</evidence>
<dbReference type="Gene3D" id="1.20.1250.20">
    <property type="entry name" value="MFS general substrate transporter like domains"/>
    <property type="match status" value="1"/>
</dbReference>
<evidence type="ECO:0000256" key="6">
    <source>
        <dbReference type="ARBA" id="ARBA00023136"/>
    </source>
</evidence>
<dbReference type="NCBIfam" id="TIGR00711">
    <property type="entry name" value="efflux_EmrB"/>
    <property type="match status" value="1"/>
</dbReference>